<dbReference type="AlphaFoldDB" id="A0A3N4H2W4"/>
<dbReference type="SUPFAM" id="SSF53474">
    <property type="entry name" value="alpha/beta-Hydrolases"/>
    <property type="match status" value="1"/>
</dbReference>
<evidence type="ECO:0000313" key="3">
    <source>
        <dbReference type="Proteomes" id="UP000267536"/>
    </source>
</evidence>
<dbReference type="Pfam" id="PF01738">
    <property type="entry name" value="DLH"/>
    <property type="match status" value="1"/>
</dbReference>
<keyword evidence="2" id="KW-0378">Hydrolase</keyword>
<dbReference type="EMBL" id="RKMH01000003">
    <property type="protein sequence ID" value="RPA65150.1"/>
    <property type="molecule type" value="Genomic_DNA"/>
</dbReference>
<dbReference type="OrthoDB" id="9782215at2"/>
<feature type="domain" description="Dienelactone hydrolase" evidence="1">
    <location>
        <begin position="28"/>
        <end position="155"/>
    </location>
</feature>
<sequence>MTDDLLDDFSAGDHTYLGTTRRVYRKGTGPAVIIIAEIPGISPEVADFARRVAGIGATAVMPSVYGVDGRDPSPNARGTLRAATEMVGTIAKACISREFSVLATGRTSPIVDWLRALAADEHRRCGGVGVGAIGMCFTGGFALGMATDERLLAPVLAQPSLPFALTPRRARSIDVSDADLATVATRCAAGLQVMGVRFEGDRMSPPSRFESLRRLLGDAFISIELPDSAANPHSPMPMPHAALTIDLVDEPGAPTRDALDQVLDFLTRRLELDRGPKSPG</sequence>
<reference evidence="2 3" key="1">
    <citation type="submission" date="2018-11" db="EMBL/GenBank/DDBJ databases">
        <title>Draft genome sequence of Gordonia sp. RS15-1S isolated from rice stems.</title>
        <authorList>
            <person name="Muangham S."/>
        </authorList>
    </citation>
    <scope>NUCLEOTIDE SEQUENCE [LARGE SCALE GENOMIC DNA]</scope>
    <source>
        <strain evidence="2 3">RS15-1S</strain>
    </source>
</reference>
<dbReference type="GO" id="GO:0016787">
    <property type="term" value="F:hydrolase activity"/>
    <property type="evidence" value="ECO:0007669"/>
    <property type="project" value="UniProtKB-KW"/>
</dbReference>
<dbReference type="RefSeq" id="WP_123926066.1">
    <property type="nucleotide sequence ID" value="NZ_JBPSDP010000003.1"/>
</dbReference>
<evidence type="ECO:0000313" key="2">
    <source>
        <dbReference type="EMBL" id="RPA65150.1"/>
    </source>
</evidence>
<dbReference type="InterPro" id="IPR002925">
    <property type="entry name" value="Dienelactn_hydro"/>
</dbReference>
<gene>
    <name evidence="2" type="ORF">EF294_04590</name>
</gene>
<accession>A0A3N4H2W4</accession>
<evidence type="ECO:0000259" key="1">
    <source>
        <dbReference type="Pfam" id="PF01738"/>
    </source>
</evidence>
<dbReference type="Gene3D" id="3.40.50.1820">
    <property type="entry name" value="alpha/beta hydrolase"/>
    <property type="match status" value="1"/>
</dbReference>
<dbReference type="Proteomes" id="UP000267536">
    <property type="component" value="Unassembled WGS sequence"/>
</dbReference>
<dbReference type="InterPro" id="IPR029058">
    <property type="entry name" value="AB_hydrolase_fold"/>
</dbReference>
<comment type="caution">
    <text evidence="2">The sequence shown here is derived from an EMBL/GenBank/DDBJ whole genome shotgun (WGS) entry which is preliminary data.</text>
</comment>
<organism evidence="2 3">
    <name type="scientific">Gordonia oryzae</name>
    <dbReference type="NCBI Taxonomy" id="2487349"/>
    <lineage>
        <taxon>Bacteria</taxon>
        <taxon>Bacillati</taxon>
        <taxon>Actinomycetota</taxon>
        <taxon>Actinomycetes</taxon>
        <taxon>Mycobacteriales</taxon>
        <taxon>Gordoniaceae</taxon>
        <taxon>Gordonia</taxon>
    </lineage>
</organism>
<keyword evidence="3" id="KW-1185">Reference proteome</keyword>
<name>A0A3N4H2W4_9ACTN</name>
<proteinExistence type="predicted"/>
<protein>
    <submittedName>
        <fullName evidence="2">Dienelactone hydrolase</fullName>
    </submittedName>
</protein>